<dbReference type="InterPro" id="IPR000415">
    <property type="entry name" value="Nitroreductase-like"/>
</dbReference>
<feature type="domain" description="Nitroreductase" evidence="6">
    <location>
        <begin position="12"/>
        <end position="201"/>
    </location>
</feature>
<accession>A0A444MFE0</accession>
<keyword evidence="4" id="KW-0288">FMN</keyword>
<protein>
    <submittedName>
        <fullName evidence="7">Nitroreductase</fullName>
    </submittedName>
</protein>
<dbReference type="Gene3D" id="3.40.109.10">
    <property type="entry name" value="NADH Oxidase"/>
    <property type="match status" value="1"/>
</dbReference>
<gene>
    <name evidence="7" type="ORF">EP867_02475</name>
</gene>
<keyword evidence="8" id="KW-1185">Reference proteome</keyword>
<comment type="cofactor">
    <cofactor evidence="1">
        <name>FMN</name>
        <dbReference type="ChEBI" id="CHEBI:58210"/>
    </cofactor>
</comment>
<dbReference type="Proteomes" id="UP000287168">
    <property type="component" value="Unassembled WGS sequence"/>
</dbReference>
<dbReference type="InterPro" id="IPR029479">
    <property type="entry name" value="Nitroreductase"/>
</dbReference>
<dbReference type="Pfam" id="PF00881">
    <property type="entry name" value="Nitroreductase"/>
    <property type="match status" value="1"/>
</dbReference>
<evidence type="ECO:0000256" key="3">
    <source>
        <dbReference type="ARBA" id="ARBA00022630"/>
    </source>
</evidence>
<comment type="similarity">
    <text evidence="2">Belongs to the nitroreductase family.</text>
</comment>
<evidence type="ECO:0000313" key="7">
    <source>
        <dbReference type="EMBL" id="RWY44266.1"/>
    </source>
</evidence>
<dbReference type="SUPFAM" id="SSF55469">
    <property type="entry name" value="FMN-dependent nitroreductase-like"/>
    <property type="match status" value="1"/>
</dbReference>
<name>A0A444MFE0_9RHOB</name>
<evidence type="ECO:0000256" key="1">
    <source>
        <dbReference type="ARBA" id="ARBA00001917"/>
    </source>
</evidence>
<dbReference type="AlphaFoldDB" id="A0A444MFE0"/>
<dbReference type="PANTHER" id="PTHR43673:SF2">
    <property type="entry name" value="NITROREDUCTASE"/>
    <property type="match status" value="1"/>
</dbReference>
<evidence type="ECO:0000313" key="8">
    <source>
        <dbReference type="Proteomes" id="UP000287168"/>
    </source>
</evidence>
<dbReference type="GO" id="GO:0016491">
    <property type="term" value="F:oxidoreductase activity"/>
    <property type="evidence" value="ECO:0007669"/>
    <property type="project" value="UniProtKB-KW"/>
</dbReference>
<comment type="caution">
    <text evidence="7">The sequence shown here is derived from an EMBL/GenBank/DDBJ whole genome shotgun (WGS) entry which is preliminary data.</text>
</comment>
<evidence type="ECO:0000256" key="4">
    <source>
        <dbReference type="ARBA" id="ARBA00022643"/>
    </source>
</evidence>
<evidence type="ECO:0000259" key="6">
    <source>
        <dbReference type="Pfam" id="PF00881"/>
    </source>
</evidence>
<keyword evidence="5" id="KW-0560">Oxidoreductase</keyword>
<dbReference type="RefSeq" id="WP_128486628.1">
    <property type="nucleotide sequence ID" value="NZ_JBHLXB010000170.1"/>
</dbReference>
<keyword evidence="3" id="KW-0285">Flavoprotein</keyword>
<dbReference type="CDD" id="cd02136">
    <property type="entry name" value="PnbA_NfnB-like"/>
    <property type="match status" value="1"/>
</dbReference>
<reference evidence="7 8" key="1">
    <citation type="journal article" date="2015" name="Int. J. Syst. Evol. Microbiol.">
        <title>Gemmobacter intermedius sp. nov., isolated from a white stork (Ciconia ciconia).</title>
        <authorList>
            <person name="Kampfer P."/>
            <person name="Jerzak L."/>
            <person name="Wilharm G."/>
            <person name="Golke J."/>
            <person name="Busse H.J."/>
            <person name="Glaeser S.P."/>
        </authorList>
    </citation>
    <scope>NUCLEOTIDE SEQUENCE [LARGE SCALE GENOMIC DNA]</scope>
    <source>
        <strain evidence="7 8">119/4</strain>
    </source>
</reference>
<dbReference type="OrthoDB" id="9802510at2"/>
<dbReference type="PANTHER" id="PTHR43673">
    <property type="entry name" value="NAD(P)H NITROREDUCTASE YDGI-RELATED"/>
    <property type="match status" value="1"/>
</dbReference>
<sequence>MTSTENPVLEAIRSRRSVRAYLPREVPGEMIREILAAATRTPSGSNIQPWKVAVVTGAPLKALGDELSAKYLAGEVEGREYDYYPRSWREPYLARRRATGWGLYSALGIEKGQTDRMAAQHARNYRFFDAPVGIFFLFDRDMEIGSWLDLGMFIQNIMIAARGLGLHSCPQAAFADFPRLIPRFLGLPEDLQLVCGMALGYEDPAAPENAFTPARIAPEDFVTWVG</sequence>
<dbReference type="EMBL" id="SBLC01000003">
    <property type="protein sequence ID" value="RWY44266.1"/>
    <property type="molecule type" value="Genomic_DNA"/>
</dbReference>
<evidence type="ECO:0000256" key="5">
    <source>
        <dbReference type="ARBA" id="ARBA00023002"/>
    </source>
</evidence>
<proteinExistence type="inferred from homology"/>
<evidence type="ECO:0000256" key="2">
    <source>
        <dbReference type="ARBA" id="ARBA00007118"/>
    </source>
</evidence>
<organism evidence="7 8">
    <name type="scientific">Falsigemmobacter intermedius</name>
    <dbReference type="NCBI Taxonomy" id="1553448"/>
    <lineage>
        <taxon>Bacteria</taxon>
        <taxon>Pseudomonadati</taxon>
        <taxon>Pseudomonadota</taxon>
        <taxon>Alphaproteobacteria</taxon>
        <taxon>Rhodobacterales</taxon>
        <taxon>Paracoccaceae</taxon>
        <taxon>Falsigemmobacter</taxon>
    </lineage>
</organism>